<protein>
    <submittedName>
        <fullName evidence="1">Uncharacterized protein</fullName>
    </submittedName>
</protein>
<proteinExistence type="predicted"/>
<reference evidence="1" key="1">
    <citation type="submission" date="2020-11" db="EMBL/GenBank/DDBJ databases">
        <title>Adaptations for nitrogen fixation in a non-lichenized fungal sporocarp promotes dispersal by wood-feeding termites.</title>
        <authorList>
            <consortium name="DOE Joint Genome Institute"/>
            <person name="Koch R.A."/>
            <person name="Yoon G."/>
            <person name="Arayal U."/>
            <person name="Lail K."/>
            <person name="Amirebrahimi M."/>
            <person name="Labutti K."/>
            <person name="Lipzen A."/>
            <person name="Riley R."/>
            <person name="Barry K."/>
            <person name="Henrissat B."/>
            <person name="Grigoriev I.V."/>
            <person name="Herr J.R."/>
            <person name="Aime M.C."/>
        </authorList>
    </citation>
    <scope>NUCLEOTIDE SEQUENCE</scope>
    <source>
        <strain evidence="1">MCA 3950</strain>
    </source>
</reference>
<dbReference type="RefSeq" id="XP_043041246.1">
    <property type="nucleotide sequence ID" value="XM_043182299.1"/>
</dbReference>
<comment type="caution">
    <text evidence="1">The sequence shown here is derived from an EMBL/GenBank/DDBJ whole genome shotgun (WGS) entry which is preliminary data.</text>
</comment>
<dbReference type="GeneID" id="66104595"/>
<dbReference type="EMBL" id="MU250531">
    <property type="protein sequence ID" value="KAG7447746.1"/>
    <property type="molecule type" value="Genomic_DNA"/>
</dbReference>
<evidence type="ECO:0000313" key="1">
    <source>
        <dbReference type="EMBL" id="KAG7447746.1"/>
    </source>
</evidence>
<name>A0A9P7VXQ5_9AGAR</name>
<organism evidence="1 2">
    <name type="scientific">Guyanagaster necrorhizus</name>
    <dbReference type="NCBI Taxonomy" id="856835"/>
    <lineage>
        <taxon>Eukaryota</taxon>
        <taxon>Fungi</taxon>
        <taxon>Dikarya</taxon>
        <taxon>Basidiomycota</taxon>
        <taxon>Agaricomycotina</taxon>
        <taxon>Agaricomycetes</taxon>
        <taxon>Agaricomycetidae</taxon>
        <taxon>Agaricales</taxon>
        <taxon>Marasmiineae</taxon>
        <taxon>Physalacriaceae</taxon>
        <taxon>Guyanagaster</taxon>
    </lineage>
</organism>
<keyword evidence="2" id="KW-1185">Reference proteome</keyword>
<evidence type="ECO:0000313" key="2">
    <source>
        <dbReference type="Proteomes" id="UP000812287"/>
    </source>
</evidence>
<dbReference type="Proteomes" id="UP000812287">
    <property type="component" value="Unassembled WGS sequence"/>
</dbReference>
<gene>
    <name evidence="1" type="ORF">BT62DRAFT_790822</name>
</gene>
<sequence length="111" mass="12297">MISSRCAPGTFPLAAPRLLLRSYPSFAFIRDGLPELNCCLSCRSANLRVMRSGRKGRRRAVKCVECYRIVLMGIIICCSGRGVSRAQVARGQNPALMSWEIPATLRPPWAD</sequence>
<dbReference type="AlphaFoldDB" id="A0A9P7VXQ5"/>
<accession>A0A9P7VXQ5</accession>